<comment type="caution">
    <text evidence="1">The sequence shown here is derived from an EMBL/GenBank/DDBJ whole genome shotgun (WGS) entry which is preliminary data.</text>
</comment>
<name>A0AA86TTF7_9EUKA</name>
<reference evidence="2 3" key="2">
    <citation type="submission" date="2024-07" db="EMBL/GenBank/DDBJ databases">
        <authorList>
            <person name="Akdeniz Z."/>
        </authorList>
    </citation>
    <scope>NUCLEOTIDE SEQUENCE [LARGE SCALE GENOMIC DNA]</scope>
</reference>
<dbReference type="Proteomes" id="UP001642409">
    <property type="component" value="Unassembled WGS sequence"/>
</dbReference>
<protein>
    <submittedName>
        <fullName evidence="2">Hypothetical_protein</fullName>
    </submittedName>
</protein>
<evidence type="ECO:0000313" key="2">
    <source>
        <dbReference type="EMBL" id="CAL6018997.1"/>
    </source>
</evidence>
<proteinExistence type="predicted"/>
<evidence type="ECO:0000313" key="1">
    <source>
        <dbReference type="EMBL" id="CAI9926232.1"/>
    </source>
</evidence>
<accession>A0AA86TTF7</accession>
<dbReference type="AlphaFoldDB" id="A0AA86TTF7"/>
<dbReference type="EMBL" id="CAXDID020000082">
    <property type="protein sequence ID" value="CAL6018997.1"/>
    <property type="molecule type" value="Genomic_DNA"/>
</dbReference>
<organism evidence="1">
    <name type="scientific">Hexamita inflata</name>
    <dbReference type="NCBI Taxonomy" id="28002"/>
    <lineage>
        <taxon>Eukaryota</taxon>
        <taxon>Metamonada</taxon>
        <taxon>Diplomonadida</taxon>
        <taxon>Hexamitidae</taxon>
        <taxon>Hexamitinae</taxon>
        <taxon>Hexamita</taxon>
    </lineage>
</organism>
<gene>
    <name evidence="1" type="ORF">HINF_LOCUS13877</name>
    <name evidence="2" type="ORF">HINF_LOCUS26734</name>
</gene>
<sequence length="303" mass="34201">MNSVKTMEGTDPDIFSPQFNKTAKSTMNIKTVTATNPNLPRQGLLSKTQQSAQSISQTSISELQNVISQQKIKVSKNQMPALMRALRSRLSEIGTVAKNRSEFQAQAAAEFQKMLLDPMFNGKCCSMLVPEIDQLGNLSIEQIAPVNGFASIIRPNVQQSLSEDQQAHFKNAIRTLFREAGSQHAFTYSDKRLCECIEKLSVSDKDEFFEQVSDLCPGLTGKQCLEFYKRRFSRALFDEKLTDADKIQISRYVQSVAQFQPSVSIVVQNIVEGFTGRKLFEEDIRKQVSDELDEYAKKMKQTQ</sequence>
<reference evidence="1" key="1">
    <citation type="submission" date="2023-06" db="EMBL/GenBank/DDBJ databases">
        <authorList>
            <person name="Kurt Z."/>
        </authorList>
    </citation>
    <scope>NUCLEOTIDE SEQUENCE</scope>
</reference>
<keyword evidence="3" id="KW-1185">Reference proteome</keyword>
<dbReference type="EMBL" id="CATOUU010000367">
    <property type="protein sequence ID" value="CAI9926232.1"/>
    <property type="molecule type" value="Genomic_DNA"/>
</dbReference>
<evidence type="ECO:0000313" key="3">
    <source>
        <dbReference type="Proteomes" id="UP001642409"/>
    </source>
</evidence>